<protein>
    <submittedName>
        <fullName evidence="5">Sulfatase-like hydrolase/transferase</fullName>
    </submittedName>
</protein>
<keyword evidence="2" id="KW-0479">Metal-binding</keyword>
<evidence type="ECO:0000259" key="4">
    <source>
        <dbReference type="Pfam" id="PF00884"/>
    </source>
</evidence>
<dbReference type="SUPFAM" id="SSF53649">
    <property type="entry name" value="Alkaline phosphatase-like"/>
    <property type="match status" value="1"/>
</dbReference>
<comment type="similarity">
    <text evidence="1">Belongs to the sulfatase family.</text>
</comment>
<dbReference type="AlphaFoldDB" id="A0AAQ3QX72"/>
<dbReference type="PROSITE" id="PS00149">
    <property type="entry name" value="SULFATASE_2"/>
    <property type="match status" value="1"/>
</dbReference>
<name>A0AAQ3QX72_9BACT</name>
<dbReference type="GO" id="GO:0005737">
    <property type="term" value="C:cytoplasm"/>
    <property type="evidence" value="ECO:0007669"/>
    <property type="project" value="TreeGrafter"/>
</dbReference>
<gene>
    <name evidence="5" type="ORF">RZN69_06435</name>
</gene>
<dbReference type="Pfam" id="PF00884">
    <property type="entry name" value="Sulfatase"/>
    <property type="match status" value="1"/>
</dbReference>
<evidence type="ECO:0000256" key="3">
    <source>
        <dbReference type="ARBA" id="ARBA00022801"/>
    </source>
</evidence>
<evidence type="ECO:0000256" key="1">
    <source>
        <dbReference type="ARBA" id="ARBA00008779"/>
    </source>
</evidence>
<proteinExistence type="inferred from homology"/>
<feature type="domain" description="Sulfatase N-terminal" evidence="4">
    <location>
        <begin position="6"/>
        <end position="347"/>
    </location>
</feature>
<dbReference type="Gene3D" id="3.40.720.10">
    <property type="entry name" value="Alkaline Phosphatase, subunit A"/>
    <property type="match status" value="1"/>
</dbReference>
<accession>A0AAQ3QX72</accession>
<dbReference type="GO" id="GO:0008484">
    <property type="term" value="F:sulfuric ester hydrolase activity"/>
    <property type="evidence" value="ECO:0007669"/>
    <property type="project" value="TreeGrafter"/>
</dbReference>
<dbReference type="InterPro" id="IPR017850">
    <property type="entry name" value="Alkaline_phosphatase_core_sf"/>
</dbReference>
<evidence type="ECO:0000313" key="5">
    <source>
        <dbReference type="EMBL" id="WOO42722.1"/>
    </source>
</evidence>
<dbReference type="RefSeq" id="WP_317835249.1">
    <property type="nucleotide sequence ID" value="NZ_CP136920.1"/>
</dbReference>
<keyword evidence="3 5" id="KW-0378">Hydrolase</keyword>
<organism evidence="5 6">
    <name type="scientific">Rubellicoccus peritrichatus</name>
    <dbReference type="NCBI Taxonomy" id="3080537"/>
    <lineage>
        <taxon>Bacteria</taxon>
        <taxon>Pseudomonadati</taxon>
        <taxon>Verrucomicrobiota</taxon>
        <taxon>Opitutia</taxon>
        <taxon>Puniceicoccales</taxon>
        <taxon>Cerasicoccaceae</taxon>
        <taxon>Rubellicoccus</taxon>
    </lineage>
</organism>
<reference evidence="5 6" key="1">
    <citation type="submission" date="2023-10" db="EMBL/GenBank/DDBJ databases">
        <title>Rubellicoccus peritrichatus gen. nov., sp. nov., isolated from an algae of coral reef tank.</title>
        <authorList>
            <person name="Luo J."/>
        </authorList>
    </citation>
    <scope>NUCLEOTIDE SEQUENCE [LARGE SCALE GENOMIC DNA]</scope>
    <source>
        <strain evidence="5 6">CR14</strain>
    </source>
</reference>
<dbReference type="InterPro" id="IPR024607">
    <property type="entry name" value="Sulfatase_CS"/>
</dbReference>
<sequence length="525" mass="60360">MVEERPNILFVFTDQQRFDAIGALGSSLLKTPHLDEWVQSGVTFTRAYTPCPVCVPARCSLVTGRPAHETGVVDNASMPFSEQTFMARLSDAGYQTHGVGKMHFDPDYRSMWGFESRDISEEGKPDTDYMEFLRDAGYSHVDSPMGLRGEYYYIPQPSQLPQELHETHWVADRSIDFLNRRDRERPFFLWTSFIKPHPPFENPNPWYNLYRAREMEEPFIPENSHELTCLWNDIQNRYKYRDGDYDRQLMRTIRAAYFACISFVDYQIGRILETLGDDRDNTIIVFSSDHGELLGDYGCVGKRCMLDPAVRIPMIVVDPRKKESAGTLCDKPVSLLDVFPTFLKAAGLEDYRVHEDGDDLLDIADGIVPRSYTFSQFSDAAYGLYMVTDGEWKYIYSAPDEKEWLFSLNSEEREATNMADSDAAESVKERLRDALISRFQAVGYSTAVDGDKWRIYGKTVLADDPDYGLLQQDMPFLQNRIDELGPDYARNVTLSDEDSYRILCDHSNPQVPPMPVRSLDKIEQK</sequence>
<dbReference type="Proteomes" id="UP001304300">
    <property type="component" value="Chromosome"/>
</dbReference>
<dbReference type="KEGG" id="puo:RZN69_06435"/>
<evidence type="ECO:0000313" key="6">
    <source>
        <dbReference type="Proteomes" id="UP001304300"/>
    </source>
</evidence>
<dbReference type="PANTHER" id="PTHR45953:SF1">
    <property type="entry name" value="IDURONATE 2-SULFATASE"/>
    <property type="match status" value="1"/>
</dbReference>
<dbReference type="EMBL" id="CP136920">
    <property type="protein sequence ID" value="WOO42722.1"/>
    <property type="molecule type" value="Genomic_DNA"/>
</dbReference>
<dbReference type="PANTHER" id="PTHR45953">
    <property type="entry name" value="IDURONATE 2-SULFATASE"/>
    <property type="match status" value="1"/>
</dbReference>
<keyword evidence="6" id="KW-1185">Reference proteome</keyword>
<dbReference type="InterPro" id="IPR000917">
    <property type="entry name" value="Sulfatase_N"/>
</dbReference>
<evidence type="ECO:0000256" key="2">
    <source>
        <dbReference type="ARBA" id="ARBA00022723"/>
    </source>
</evidence>
<dbReference type="GO" id="GO:0046872">
    <property type="term" value="F:metal ion binding"/>
    <property type="evidence" value="ECO:0007669"/>
    <property type="project" value="UniProtKB-KW"/>
</dbReference>